<comment type="caution">
    <text evidence="2">The sequence shown here is derived from an EMBL/GenBank/DDBJ whole genome shotgun (WGS) entry which is preliminary data.</text>
</comment>
<gene>
    <name evidence="2" type="ORF">DLAC_11656</name>
</gene>
<dbReference type="AlphaFoldDB" id="A0A151ZFB6"/>
<sequence length="79" mass="9292">MKQYTEMATNYFKDAKLGKKSNFDYYIFYCVDKNDVGGESFKEEVENYCNVKMENGNVIHTNPMVDFDDSEESEESEEE</sequence>
<reference evidence="2 3" key="1">
    <citation type="submission" date="2015-12" db="EMBL/GenBank/DDBJ databases">
        <title>Dictyostelia acquired genes for synthesis and detection of signals that induce cell-type specialization by lateral gene transfer from prokaryotes.</title>
        <authorList>
            <person name="Gloeckner G."/>
            <person name="Schaap P."/>
        </authorList>
    </citation>
    <scope>NUCLEOTIDE SEQUENCE [LARGE SCALE GENOMIC DNA]</scope>
    <source>
        <strain evidence="2 3">TK</strain>
    </source>
</reference>
<dbReference type="EMBL" id="LODT01000029">
    <property type="protein sequence ID" value="KYQ92560.1"/>
    <property type="molecule type" value="Genomic_DNA"/>
</dbReference>
<dbReference type="Proteomes" id="UP000076078">
    <property type="component" value="Unassembled WGS sequence"/>
</dbReference>
<organism evidence="2 3">
    <name type="scientific">Tieghemostelium lacteum</name>
    <name type="common">Slime mold</name>
    <name type="synonym">Dictyostelium lacteum</name>
    <dbReference type="NCBI Taxonomy" id="361077"/>
    <lineage>
        <taxon>Eukaryota</taxon>
        <taxon>Amoebozoa</taxon>
        <taxon>Evosea</taxon>
        <taxon>Eumycetozoa</taxon>
        <taxon>Dictyostelia</taxon>
        <taxon>Dictyosteliales</taxon>
        <taxon>Raperosteliaceae</taxon>
        <taxon>Tieghemostelium</taxon>
    </lineage>
</organism>
<dbReference type="InParanoid" id="A0A151ZFB6"/>
<evidence type="ECO:0000313" key="2">
    <source>
        <dbReference type="EMBL" id="KYQ92560.1"/>
    </source>
</evidence>
<proteinExistence type="predicted"/>
<evidence type="ECO:0000256" key="1">
    <source>
        <dbReference type="SAM" id="MobiDB-lite"/>
    </source>
</evidence>
<dbReference type="FunCoup" id="A0A151ZFB6">
    <property type="interactions" value="425"/>
</dbReference>
<accession>A0A151ZFB6</accession>
<keyword evidence="3" id="KW-1185">Reference proteome</keyword>
<evidence type="ECO:0000313" key="3">
    <source>
        <dbReference type="Proteomes" id="UP000076078"/>
    </source>
</evidence>
<protein>
    <submittedName>
        <fullName evidence="2">Uncharacterized protein</fullName>
    </submittedName>
</protein>
<feature type="region of interest" description="Disordered" evidence="1">
    <location>
        <begin position="60"/>
        <end position="79"/>
    </location>
</feature>
<feature type="compositionally biased region" description="Acidic residues" evidence="1">
    <location>
        <begin position="66"/>
        <end position="79"/>
    </location>
</feature>
<name>A0A151ZFB6_TIELA</name>